<gene>
    <name evidence="1" type="ORF">DFR59_104249</name>
</gene>
<dbReference type="EMBL" id="QQAY01000004">
    <property type="protein sequence ID" value="RDI43194.1"/>
    <property type="molecule type" value="Genomic_DNA"/>
</dbReference>
<dbReference type="Proteomes" id="UP000255326">
    <property type="component" value="Unassembled WGS sequence"/>
</dbReference>
<dbReference type="Gene3D" id="2.10.260.10">
    <property type="match status" value="1"/>
</dbReference>
<name>A0A370GLD4_9BACI</name>
<dbReference type="AlphaFoldDB" id="A0A370GLD4"/>
<keyword evidence="2" id="KW-1185">Reference proteome</keyword>
<evidence type="ECO:0000313" key="1">
    <source>
        <dbReference type="EMBL" id="RDI43194.1"/>
    </source>
</evidence>
<sequence length="100" mass="11872">MLHLYKCKDLNKTRSVILPCKWRESFGLQTGMFVEIFLEKETIVIQKAGNNSTHNHRIVSEKGSVQIPKELLKLMKFDEFEHYCIFIDDNKKRFMLQLIP</sequence>
<accession>A0A370GLD4</accession>
<dbReference type="InterPro" id="IPR037914">
    <property type="entry name" value="SpoVT-AbrB_sf"/>
</dbReference>
<protein>
    <recommendedName>
        <fullName evidence="3">SpoVT-AbrB domain-containing protein</fullName>
    </recommendedName>
</protein>
<comment type="caution">
    <text evidence="1">The sequence shown here is derived from an EMBL/GenBank/DDBJ whole genome shotgun (WGS) entry which is preliminary data.</text>
</comment>
<dbReference type="OrthoDB" id="2896971at2"/>
<evidence type="ECO:0008006" key="3">
    <source>
        <dbReference type="Google" id="ProtNLM"/>
    </source>
</evidence>
<reference evidence="1 2" key="1">
    <citation type="submission" date="2018-07" db="EMBL/GenBank/DDBJ databases">
        <title>Genomic Encyclopedia of Type Strains, Phase IV (KMG-IV): sequencing the most valuable type-strain genomes for metagenomic binning, comparative biology and taxonomic classification.</title>
        <authorList>
            <person name="Goeker M."/>
        </authorList>
    </citation>
    <scope>NUCLEOTIDE SEQUENCE [LARGE SCALE GENOMIC DNA]</scope>
    <source>
        <strain evidence="1 2">DSM 25281</strain>
    </source>
</reference>
<organism evidence="1 2">
    <name type="scientific">Falsibacillus pallidus</name>
    <dbReference type="NCBI Taxonomy" id="493781"/>
    <lineage>
        <taxon>Bacteria</taxon>
        <taxon>Bacillati</taxon>
        <taxon>Bacillota</taxon>
        <taxon>Bacilli</taxon>
        <taxon>Bacillales</taxon>
        <taxon>Bacillaceae</taxon>
        <taxon>Falsibacillus</taxon>
    </lineage>
</organism>
<dbReference type="RefSeq" id="WP_114745490.1">
    <property type="nucleotide sequence ID" value="NZ_QQAY01000004.1"/>
</dbReference>
<evidence type="ECO:0000313" key="2">
    <source>
        <dbReference type="Proteomes" id="UP000255326"/>
    </source>
</evidence>
<dbReference type="SUPFAM" id="SSF89447">
    <property type="entry name" value="AbrB/MazE/MraZ-like"/>
    <property type="match status" value="1"/>
</dbReference>
<proteinExistence type="predicted"/>